<dbReference type="GO" id="GO:0031491">
    <property type="term" value="F:nucleosome binding"/>
    <property type="evidence" value="ECO:0000318"/>
    <property type="project" value="GO_Central"/>
</dbReference>
<feature type="region of interest" description="Disordered" evidence="8">
    <location>
        <begin position="175"/>
        <end position="207"/>
    </location>
</feature>
<keyword evidence="4" id="KW-0808">Transferase</keyword>
<keyword evidence="10" id="KW-1185">Reference proteome</keyword>
<keyword evidence="7" id="KW-0539">Nucleus</keyword>
<dbReference type="Proteomes" id="UP000002279">
    <property type="component" value="Chromosome 2"/>
</dbReference>
<dbReference type="GO" id="GO:0006302">
    <property type="term" value="P:double-strand break repair"/>
    <property type="evidence" value="ECO:0000318"/>
    <property type="project" value="GO_Central"/>
</dbReference>
<dbReference type="GO" id="GO:0005634">
    <property type="term" value="C:nucleus"/>
    <property type="evidence" value="ECO:0000318"/>
    <property type="project" value="GO_Central"/>
</dbReference>
<dbReference type="PANTHER" id="PTHR23328:SF2">
    <property type="entry name" value="E3 UBIQUITIN-PROTEIN LIGASE RNF169"/>
    <property type="match status" value="1"/>
</dbReference>
<reference evidence="9 10" key="1">
    <citation type="journal article" date="2008" name="Nature">
        <title>Genome analysis of the platypus reveals unique signatures of evolution.</title>
        <authorList>
            <person name="Warren W.C."/>
            <person name="Hillier L.W."/>
            <person name="Marshall Graves J.A."/>
            <person name="Birney E."/>
            <person name="Ponting C.P."/>
            <person name="Grutzner F."/>
            <person name="Belov K."/>
            <person name="Miller W."/>
            <person name="Clarke L."/>
            <person name="Chinwalla A.T."/>
            <person name="Yang S.P."/>
            <person name="Heger A."/>
            <person name="Locke D.P."/>
            <person name="Miethke P."/>
            <person name="Waters P.D."/>
            <person name="Veyrunes F."/>
            <person name="Fulton L."/>
            <person name="Fulton B."/>
            <person name="Graves T."/>
            <person name="Wallis J."/>
            <person name="Puente X.S."/>
            <person name="Lopez-Otin C."/>
            <person name="Ordonez G.R."/>
            <person name="Eichler E.E."/>
            <person name="Chen L."/>
            <person name="Cheng Z."/>
            <person name="Deakin J.E."/>
            <person name="Alsop A."/>
            <person name="Thompson K."/>
            <person name="Kirby P."/>
            <person name="Papenfuss A.T."/>
            <person name="Wakefield M.J."/>
            <person name="Olender T."/>
            <person name="Lancet D."/>
            <person name="Huttley G.A."/>
            <person name="Smit A.F."/>
            <person name="Pask A."/>
            <person name="Temple-Smith P."/>
            <person name="Batzer M.A."/>
            <person name="Walker J.A."/>
            <person name="Konkel M.K."/>
            <person name="Harris R.S."/>
            <person name="Whittington C.M."/>
            <person name="Wong E.S."/>
            <person name="Gemmell N.J."/>
            <person name="Buschiazzo E."/>
            <person name="Vargas Jentzsch I.M."/>
            <person name="Merkel A."/>
            <person name="Schmitz J."/>
            <person name="Zemann A."/>
            <person name="Churakov G."/>
            <person name="Kriegs J.O."/>
            <person name="Brosius J."/>
            <person name="Murchison E.P."/>
            <person name="Sachidanandam R."/>
            <person name="Smith C."/>
            <person name="Hannon G.J."/>
            <person name="Tsend-Ayush E."/>
            <person name="McMillan D."/>
            <person name="Attenborough R."/>
            <person name="Rens W."/>
            <person name="Ferguson-Smith M."/>
            <person name="Lefevre C.M."/>
            <person name="Sharp J.A."/>
            <person name="Nicholas K.R."/>
            <person name="Ray D.A."/>
            <person name="Kube M."/>
            <person name="Reinhardt R."/>
            <person name="Pringle T.H."/>
            <person name="Taylor J."/>
            <person name="Jones R.C."/>
            <person name="Nixon B."/>
            <person name="Dacheux J.L."/>
            <person name="Niwa H."/>
            <person name="Sekita Y."/>
            <person name="Huang X."/>
            <person name="Stark A."/>
            <person name="Kheradpour P."/>
            <person name="Kellis M."/>
            <person name="Flicek P."/>
            <person name="Chen Y."/>
            <person name="Webber C."/>
            <person name="Hardison R."/>
            <person name="Nelson J."/>
            <person name="Hallsworth-Pepin K."/>
            <person name="Delehaunty K."/>
            <person name="Markovic C."/>
            <person name="Minx P."/>
            <person name="Feng Y."/>
            <person name="Kremitzki C."/>
            <person name="Mitreva M."/>
            <person name="Glasscock J."/>
            <person name="Wylie T."/>
            <person name="Wohldmann P."/>
            <person name="Thiru P."/>
            <person name="Nhan M.N."/>
            <person name="Pohl C.S."/>
            <person name="Smith S.M."/>
            <person name="Hou S."/>
            <person name="Nefedov M."/>
            <person name="de Jong P.J."/>
            <person name="Renfree M.B."/>
            <person name="Mardis E.R."/>
            <person name="Wilson R.K."/>
        </authorList>
    </citation>
    <scope>NUCLEOTIDE SEQUENCE [LARGE SCALE GENOMIC DNA]</scope>
    <source>
        <strain evidence="9 10">Glennie</strain>
    </source>
</reference>
<dbReference type="PANTHER" id="PTHR23328">
    <property type="entry name" value="RING-TYPE DOMAIN-CONTAINING PROTEIN"/>
    <property type="match status" value="1"/>
</dbReference>
<dbReference type="GO" id="GO:0035861">
    <property type="term" value="C:site of double-strand break"/>
    <property type="evidence" value="ECO:0000318"/>
    <property type="project" value="GO_Central"/>
</dbReference>
<comment type="subcellular location">
    <subcellularLocation>
        <location evidence="2">Nucleus</location>
    </subcellularLocation>
</comment>
<feature type="compositionally biased region" description="Low complexity" evidence="8">
    <location>
        <begin position="184"/>
        <end position="193"/>
    </location>
</feature>
<evidence type="ECO:0000256" key="3">
    <source>
        <dbReference type="ARBA" id="ARBA00012483"/>
    </source>
</evidence>
<protein>
    <recommendedName>
        <fullName evidence="3">RING-type E3 ubiquitin transferase</fullName>
        <ecNumber evidence="3">2.3.2.27</ecNumber>
    </recommendedName>
</protein>
<evidence type="ECO:0000256" key="6">
    <source>
        <dbReference type="ARBA" id="ARBA00022786"/>
    </source>
</evidence>
<dbReference type="InterPro" id="IPR051657">
    <property type="entry name" value="RNF168/RNF169_E3_ubiq-ligase"/>
</dbReference>
<keyword evidence="5" id="KW-0227">DNA damage</keyword>
<dbReference type="InParanoid" id="A0A6I8P776"/>
<evidence type="ECO:0000256" key="7">
    <source>
        <dbReference type="ARBA" id="ARBA00023242"/>
    </source>
</evidence>
<feature type="region of interest" description="Disordered" evidence="8">
    <location>
        <begin position="282"/>
        <end position="473"/>
    </location>
</feature>
<feature type="compositionally biased region" description="Polar residues" evidence="8">
    <location>
        <begin position="143"/>
        <end position="155"/>
    </location>
</feature>
<feature type="region of interest" description="Disordered" evidence="8">
    <location>
        <begin position="57"/>
        <end position="99"/>
    </location>
</feature>
<proteinExistence type="predicted"/>
<feature type="region of interest" description="Disordered" evidence="8">
    <location>
        <begin position="119"/>
        <end position="160"/>
    </location>
</feature>
<organism evidence="9 10">
    <name type="scientific">Ornithorhynchus anatinus</name>
    <name type="common">Duckbill platypus</name>
    <dbReference type="NCBI Taxonomy" id="9258"/>
    <lineage>
        <taxon>Eukaryota</taxon>
        <taxon>Metazoa</taxon>
        <taxon>Chordata</taxon>
        <taxon>Craniata</taxon>
        <taxon>Vertebrata</taxon>
        <taxon>Euteleostomi</taxon>
        <taxon>Mammalia</taxon>
        <taxon>Monotremata</taxon>
        <taxon>Ornithorhynchidae</taxon>
        <taxon>Ornithorhynchus</taxon>
    </lineage>
</organism>
<dbReference type="OMA" id="EFIFRAP"/>
<dbReference type="FunCoup" id="A0A6I8P776">
    <property type="interactions" value="2625"/>
</dbReference>
<evidence type="ECO:0000256" key="2">
    <source>
        <dbReference type="ARBA" id="ARBA00004123"/>
    </source>
</evidence>
<evidence type="ECO:0000256" key="1">
    <source>
        <dbReference type="ARBA" id="ARBA00000900"/>
    </source>
</evidence>
<dbReference type="Ensembl" id="ENSOANT00000051974.1">
    <property type="protein sequence ID" value="ENSOANP00000048723.1"/>
    <property type="gene ID" value="ENSOANG00000050252.1"/>
</dbReference>
<dbReference type="CDD" id="cd22264">
    <property type="entry name" value="UDM1_RNF169"/>
    <property type="match status" value="1"/>
</dbReference>
<feature type="compositionally biased region" description="Low complexity" evidence="8">
    <location>
        <begin position="336"/>
        <end position="366"/>
    </location>
</feature>
<accession>A0A6I8P776</accession>
<evidence type="ECO:0000256" key="5">
    <source>
        <dbReference type="ARBA" id="ARBA00022763"/>
    </source>
</evidence>
<reference evidence="9" key="2">
    <citation type="submission" date="2025-08" db="UniProtKB">
        <authorList>
            <consortium name="Ensembl"/>
        </authorList>
    </citation>
    <scope>IDENTIFICATION</scope>
    <source>
        <strain evidence="9">Glennie</strain>
    </source>
</reference>
<evidence type="ECO:0000313" key="10">
    <source>
        <dbReference type="Proteomes" id="UP000002279"/>
    </source>
</evidence>
<dbReference type="AlphaFoldDB" id="A0A6I8P776"/>
<feature type="region of interest" description="Disordered" evidence="8">
    <location>
        <begin position="485"/>
        <end position="515"/>
    </location>
</feature>
<feature type="compositionally biased region" description="Low complexity" evidence="8">
    <location>
        <begin position="290"/>
        <end position="299"/>
    </location>
</feature>
<dbReference type="Bgee" id="ENSOANG00000050252">
    <property type="expression patterns" value="Expressed in fibroblast and 7 other cell types or tissues"/>
</dbReference>
<evidence type="ECO:0000313" key="9">
    <source>
        <dbReference type="Ensembl" id="ENSOANP00000048723.1"/>
    </source>
</evidence>
<comment type="catalytic activity">
    <reaction evidence="1">
        <text>S-ubiquitinyl-[E2 ubiquitin-conjugating enzyme]-L-cysteine + [acceptor protein]-L-lysine = [E2 ubiquitin-conjugating enzyme]-L-cysteine + N(6)-ubiquitinyl-[acceptor protein]-L-lysine.</text>
        <dbReference type="EC" id="2.3.2.27"/>
    </reaction>
</comment>
<keyword evidence="6" id="KW-0833">Ubl conjugation pathway</keyword>
<feature type="compositionally biased region" description="Basic and acidic residues" evidence="8">
    <location>
        <begin position="77"/>
        <end position="91"/>
    </location>
</feature>
<dbReference type="GO" id="GO:0061630">
    <property type="term" value="F:ubiquitin protein ligase activity"/>
    <property type="evidence" value="ECO:0007669"/>
    <property type="project" value="UniProtKB-EC"/>
</dbReference>
<dbReference type="EC" id="2.3.2.27" evidence="3"/>
<evidence type="ECO:0000256" key="4">
    <source>
        <dbReference type="ARBA" id="ARBA00022679"/>
    </source>
</evidence>
<dbReference type="GeneTree" id="ENSGT00940000153680"/>
<sequence length="515" mass="56073">MMEFIFRAPIKLSKPGELREEYESQLRKLREEKVQEERAPDDLIHKLLLEDMEAGKRKMEEQQKNEPLTLKANQECCPERLSDSENEEPPHGKAVHRSAFVSKSNTYSLTFLTGNLHSKMERSQSCNDTVPERAKSRLKRPPTNKTKVTSATPGSNPLAGVLLSTQNNRCLSAPDLAAEKRPPLGSLSSLSTLHKPERSVSPESNDSISEELNHFKPIVCSPCTPPKRLPDGRVLSPLIIKSTPRNLSRTLQKQTTYEASPRILKKWEQIFQERQIKKTLSKATLTSSLAPEPGDDPSAPDAPRPEPPGGRLFPAAGQAGEGRGSAETPPGPGPAGPRARADGPAARSRGPEAPGPDGSGPDPGIPTAKMAGVGSGPPENDPPGPVVKTPAKKQAPALNPFELPFLPNGAREAGESLGGEALSLPPPPRRGCKRHCKTKHLEQNGSLKKLRQASGEAPPPGVDRRLRQEEEDRQLALQLQRLYDHERRTISSSSSRRKGTADQYLLRPKSSTGAK</sequence>
<feature type="compositionally biased region" description="Basic and acidic residues" evidence="8">
    <location>
        <begin position="462"/>
        <end position="473"/>
    </location>
</feature>
<evidence type="ECO:0000256" key="8">
    <source>
        <dbReference type="SAM" id="MobiDB-lite"/>
    </source>
</evidence>
<dbReference type="GO" id="GO:0004842">
    <property type="term" value="F:ubiquitin-protein transferase activity"/>
    <property type="evidence" value="ECO:0000318"/>
    <property type="project" value="GO_Central"/>
</dbReference>
<reference evidence="9" key="3">
    <citation type="submission" date="2025-09" db="UniProtKB">
        <authorList>
            <consortium name="Ensembl"/>
        </authorList>
    </citation>
    <scope>IDENTIFICATION</scope>
    <source>
        <strain evidence="9">Glennie</strain>
    </source>
</reference>
<name>A0A6I8P776_ORNAN</name>